<keyword evidence="2" id="KW-0732">Signal</keyword>
<feature type="region of interest" description="Disordered" evidence="1">
    <location>
        <begin position="315"/>
        <end position="376"/>
    </location>
</feature>
<evidence type="ECO:0000313" key="3">
    <source>
        <dbReference type="EMBL" id="NGX96611.1"/>
    </source>
</evidence>
<dbReference type="Proteomes" id="UP000480266">
    <property type="component" value="Unassembled WGS sequence"/>
</dbReference>
<organism evidence="3 4">
    <name type="scientific">Candidatus Afipia apatlaquensis</name>
    <dbReference type="NCBI Taxonomy" id="2712852"/>
    <lineage>
        <taxon>Bacteria</taxon>
        <taxon>Pseudomonadati</taxon>
        <taxon>Pseudomonadota</taxon>
        <taxon>Alphaproteobacteria</taxon>
        <taxon>Hyphomicrobiales</taxon>
        <taxon>Nitrobacteraceae</taxon>
        <taxon>Afipia</taxon>
    </lineage>
</organism>
<evidence type="ECO:0000256" key="1">
    <source>
        <dbReference type="SAM" id="MobiDB-lite"/>
    </source>
</evidence>
<proteinExistence type="predicted"/>
<accession>A0A7C9VN07</accession>
<reference evidence="3" key="1">
    <citation type="submission" date="2020-02" db="EMBL/GenBank/DDBJ databases">
        <title>Draft genome sequence of Candidatus Afipia apatlaquensis IBT-C3, a potential strain for decolorization of textile dyes.</title>
        <authorList>
            <person name="Sanchez-Reyes A."/>
            <person name="Breton-Deval L."/>
            <person name="Mangelson H."/>
            <person name="Sanchez-Flores A."/>
        </authorList>
    </citation>
    <scope>NUCLEOTIDE SEQUENCE [LARGE SCALE GENOMIC DNA]</scope>
    <source>
        <strain evidence="3">IBT-C3</strain>
    </source>
</reference>
<dbReference type="InterPro" id="IPR021293">
    <property type="entry name" value="DUF2865"/>
</dbReference>
<dbReference type="Pfam" id="PF11064">
    <property type="entry name" value="DUF2865"/>
    <property type="match status" value="1"/>
</dbReference>
<evidence type="ECO:0000256" key="2">
    <source>
        <dbReference type="SAM" id="SignalP"/>
    </source>
</evidence>
<sequence length="376" mass="39605">MPNSTFLRRTFATAALVSAALLTHGAMGQQGFPPPPAAQPGTANPICQRLVGQLSAIDGGGGDTAKADQIQRYVEAQSRQQAELERVQDQAKRQGCDSSGFFSLFSGQSAQCGPINTRIQQMRSNLDQITGNLERLRGGGFGGSERENQRRSVLMALAQNNCGPQYAAQLRNSGGGSFLDNLFGGNNNPGSAPMDNGAASGTYRTVCARSCDGFYFPISFATVPSRFADDERTCKALCPASDATLFTYRNPGEDMNQAVSISGQPYSQSPNAFKYRQAFDKSCSCKAVGQTWSDALKNIDDKAAAAQQGDIIVTDESSKKMSQPQKAAPASAQKKSGTVATPASAQPLPTGAAPETPPASGDKPIRSVGPTFIPAR</sequence>
<gene>
    <name evidence="3" type="ORF">G4V63_15755</name>
</gene>
<protein>
    <submittedName>
        <fullName evidence="3">DUF2865 domain-containing protein</fullName>
    </submittedName>
</protein>
<dbReference type="AlphaFoldDB" id="A0A7C9VN07"/>
<feature type="chain" id="PRO_5028899187" evidence="2">
    <location>
        <begin position="29"/>
        <end position="376"/>
    </location>
</feature>
<name>A0A7C9VN07_9BRAD</name>
<evidence type="ECO:0000313" key="4">
    <source>
        <dbReference type="Proteomes" id="UP000480266"/>
    </source>
</evidence>
<feature type="compositionally biased region" description="Low complexity" evidence="1">
    <location>
        <begin position="322"/>
        <end position="336"/>
    </location>
</feature>
<feature type="signal peptide" evidence="2">
    <location>
        <begin position="1"/>
        <end position="28"/>
    </location>
</feature>
<keyword evidence="4" id="KW-1185">Reference proteome</keyword>
<dbReference type="EMBL" id="JAAMRR010000805">
    <property type="protein sequence ID" value="NGX96611.1"/>
    <property type="molecule type" value="Genomic_DNA"/>
</dbReference>
<comment type="caution">
    <text evidence="3">The sequence shown here is derived from an EMBL/GenBank/DDBJ whole genome shotgun (WGS) entry which is preliminary data.</text>
</comment>